<accession>A0A9Q2BZF7</accession>
<proteinExistence type="predicted"/>
<dbReference type="GO" id="GO:0005524">
    <property type="term" value="F:ATP binding"/>
    <property type="evidence" value="ECO:0007669"/>
    <property type="project" value="UniProtKB-KW"/>
</dbReference>
<dbReference type="SUPFAM" id="SSF50331">
    <property type="entry name" value="MOP-like"/>
    <property type="match status" value="1"/>
</dbReference>
<evidence type="ECO:0000256" key="5">
    <source>
        <dbReference type="ARBA" id="ARBA00022840"/>
    </source>
</evidence>
<dbReference type="PROSITE" id="PS50893">
    <property type="entry name" value="ABC_TRANSPORTER_2"/>
    <property type="match status" value="1"/>
</dbReference>
<dbReference type="Proteomes" id="UP001199322">
    <property type="component" value="Unassembled WGS sequence"/>
</dbReference>
<protein>
    <submittedName>
        <fullName evidence="7">ABC transporter ATP-binding protein</fullName>
    </submittedName>
</protein>
<dbReference type="GeneID" id="61391153"/>
<dbReference type="InterPro" id="IPR050093">
    <property type="entry name" value="ABC_SmlMolc_Importer"/>
</dbReference>
<keyword evidence="1" id="KW-0813">Transport</keyword>
<dbReference type="Gene3D" id="3.40.50.300">
    <property type="entry name" value="P-loop containing nucleotide triphosphate hydrolases"/>
    <property type="match status" value="1"/>
</dbReference>
<keyword evidence="3" id="KW-0472">Membrane</keyword>
<dbReference type="EMBL" id="QGBI01000007">
    <property type="protein sequence ID" value="MBX3890165.1"/>
    <property type="molecule type" value="Genomic_DNA"/>
</dbReference>
<sequence>MSLLELRHLTKRFGPNVVVDDVSFSVDAGEFFTLVGPSGCGKSTLLRQIGGFLEPDLGEILFEGRNLAGIPPEARPIHTVFQSYALFPHMTVAGNISFALRMRRLPRRKIAQRVEALIEDVRLQGHENHFPHELSGGQRQRVAIARALAADPRLLLLDEPLSALDAALQAQMQHELIALQQQVKVAFVYVTHDQVHALALSQRIAVMQAGRVVQIDKPEIIYRQPMTRFVAGFIGACNLLDGTVERAADGCLQVRVDGLGALRVNSAEPLVLGSRGTVAIRPEQIRLQRGQIKAADDQSSSWPGVIRDRLYQGDVTLYTVELASGPRLQTMVANAATAEAGQFQQGDPVGLTWPETAGVFLCH</sequence>
<keyword evidence="3" id="KW-0997">Cell inner membrane</keyword>
<dbReference type="GO" id="GO:0016887">
    <property type="term" value="F:ATP hydrolysis activity"/>
    <property type="evidence" value="ECO:0007669"/>
    <property type="project" value="InterPro"/>
</dbReference>
<dbReference type="RefSeq" id="WP_009241753.1">
    <property type="nucleotide sequence ID" value="NZ_CABKQE010000004.1"/>
</dbReference>
<gene>
    <name evidence="7" type="ORF">DEE74_09840</name>
</gene>
<keyword evidence="4" id="KW-0547">Nucleotide-binding</keyword>
<evidence type="ECO:0000256" key="3">
    <source>
        <dbReference type="ARBA" id="ARBA00022519"/>
    </source>
</evidence>
<dbReference type="GO" id="GO:0043190">
    <property type="term" value="C:ATP-binding cassette (ABC) transporter complex"/>
    <property type="evidence" value="ECO:0007669"/>
    <property type="project" value="InterPro"/>
</dbReference>
<dbReference type="FunFam" id="3.40.50.300:FF:000133">
    <property type="entry name" value="Spermidine/putrescine import ATP-binding protein PotA"/>
    <property type="match status" value="1"/>
</dbReference>
<dbReference type="PANTHER" id="PTHR42781">
    <property type="entry name" value="SPERMIDINE/PUTRESCINE IMPORT ATP-BINDING PROTEIN POTA"/>
    <property type="match status" value="1"/>
</dbReference>
<dbReference type="Pfam" id="PF08402">
    <property type="entry name" value="TOBE_2"/>
    <property type="match status" value="1"/>
</dbReference>
<dbReference type="GO" id="GO:0022857">
    <property type="term" value="F:transmembrane transporter activity"/>
    <property type="evidence" value="ECO:0007669"/>
    <property type="project" value="InterPro"/>
</dbReference>
<dbReference type="Gene3D" id="2.40.50.100">
    <property type="match status" value="1"/>
</dbReference>
<dbReference type="PANTHER" id="PTHR42781:SF4">
    <property type="entry name" value="SPERMIDINE_PUTRESCINE IMPORT ATP-BINDING PROTEIN POTA"/>
    <property type="match status" value="1"/>
</dbReference>
<evidence type="ECO:0000313" key="8">
    <source>
        <dbReference type="Proteomes" id="UP001199322"/>
    </source>
</evidence>
<evidence type="ECO:0000256" key="1">
    <source>
        <dbReference type="ARBA" id="ARBA00022448"/>
    </source>
</evidence>
<name>A0A9Q2BZF7_RALPI</name>
<dbReference type="InterPro" id="IPR013611">
    <property type="entry name" value="Transp-assoc_OB_typ2"/>
</dbReference>
<reference evidence="7" key="1">
    <citation type="submission" date="2018-06" db="EMBL/GenBank/DDBJ databases">
        <authorList>
            <person name="O'Rourke A."/>
        </authorList>
    </citation>
    <scope>NUCLEOTIDE SEQUENCE</scope>
    <source>
        <strain evidence="7">132550021-3</strain>
    </source>
</reference>
<dbReference type="InterPro" id="IPR008995">
    <property type="entry name" value="Mo/tungstate-bd_C_term_dom"/>
</dbReference>
<dbReference type="PROSITE" id="PS00211">
    <property type="entry name" value="ABC_TRANSPORTER_1"/>
    <property type="match status" value="1"/>
</dbReference>
<keyword evidence="5 7" id="KW-0067">ATP-binding</keyword>
<dbReference type="InterPro" id="IPR003593">
    <property type="entry name" value="AAA+_ATPase"/>
</dbReference>
<keyword evidence="2" id="KW-1003">Cell membrane</keyword>
<dbReference type="SUPFAM" id="SSF52540">
    <property type="entry name" value="P-loop containing nucleoside triphosphate hydrolases"/>
    <property type="match status" value="1"/>
</dbReference>
<evidence type="ECO:0000259" key="6">
    <source>
        <dbReference type="PROSITE" id="PS50893"/>
    </source>
</evidence>
<dbReference type="InterPro" id="IPR003439">
    <property type="entry name" value="ABC_transporter-like_ATP-bd"/>
</dbReference>
<evidence type="ECO:0000256" key="4">
    <source>
        <dbReference type="ARBA" id="ARBA00022741"/>
    </source>
</evidence>
<dbReference type="GO" id="GO:0015847">
    <property type="term" value="P:putrescine transport"/>
    <property type="evidence" value="ECO:0007669"/>
    <property type="project" value="UniProtKB-ARBA"/>
</dbReference>
<dbReference type="Pfam" id="PF00005">
    <property type="entry name" value="ABC_tran"/>
    <property type="match status" value="1"/>
</dbReference>
<comment type="caution">
    <text evidence="7">The sequence shown here is derived from an EMBL/GenBank/DDBJ whole genome shotgun (WGS) entry which is preliminary data.</text>
</comment>
<feature type="domain" description="ABC transporter" evidence="6">
    <location>
        <begin position="4"/>
        <end position="234"/>
    </location>
</feature>
<dbReference type="SMART" id="SM00382">
    <property type="entry name" value="AAA"/>
    <property type="match status" value="1"/>
</dbReference>
<evidence type="ECO:0000313" key="7">
    <source>
        <dbReference type="EMBL" id="MBX3890165.1"/>
    </source>
</evidence>
<dbReference type="InterPro" id="IPR027417">
    <property type="entry name" value="P-loop_NTPase"/>
</dbReference>
<dbReference type="InterPro" id="IPR017871">
    <property type="entry name" value="ABC_transporter-like_CS"/>
</dbReference>
<organism evidence="7 8">
    <name type="scientific">Ralstonia pickettii</name>
    <name type="common">Burkholderia pickettii</name>
    <dbReference type="NCBI Taxonomy" id="329"/>
    <lineage>
        <taxon>Bacteria</taxon>
        <taxon>Pseudomonadati</taxon>
        <taxon>Pseudomonadota</taxon>
        <taxon>Betaproteobacteria</taxon>
        <taxon>Burkholderiales</taxon>
        <taxon>Burkholderiaceae</taxon>
        <taxon>Ralstonia</taxon>
    </lineage>
</organism>
<evidence type="ECO:0000256" key="2">
    <source>
        <dbReference type="ARBA" id="ARBA00022475"/>
    </source>
</evidence>
<dbReference type="AlphaFoldDB" id="A0A9Q2BZF7"/>